<reference evidence="5" key="1">
    <citation type="submission" date="2022-10" db="EMBL/GenBank/DDBJ databases">
        <title>Novel sulphate-reducing endosymbionts in the free-living metamonad Anaeramoeba.</title>
        <authorList>
            <person name="Jerlstrom-Hultqvist J."/>
            <person name="Cepicka I."/>
            <person name="Gallot-Lavallee L."/>
            <person name="Salas-Leiva D."/>
            <person name="Curtis B.A."/>
            <person name="Zahonova K."/>
            <person name="Pipaliya S."/>
            <person name="Dacks J."/>
            <person name="Roger A.J."/>
        </authorList>
    </citation>
    <scope>NUCLEOTIDE SEQUENCE</scope>
    <source>
        <strain evidence="5">BMAN</strain>
    </source>
</reference>
<evidence type="ECO:0000256" key="2">
    <source>
        <dbReference type="ARBA" id="ARBA00022737"/>
    </source>
</evidence>
<dbReference type="Gene3D" id="1.10.1540.10">
    <property type="entry name" value="BEACH domain"/>
    <property type="match status" value="1"/>
</dbReference>
<dbReference type="GO" id="GO:0005829">
    <property type="term" value="C:cytosol"/>
    <property type="evidence" value="ECO:0007669"/>
    <property type="project" value="TreeGrafter"/>
</dbReference>
<feature type="repeat" description="WD" evidence="3">
    <location>
        <begin position="295"/>
        <end position="327"/>
    </location>
</feature>
<sequence>MINEIKNKNKNKNKNNKFIGELIPEFYHLPDFLRKPEIFKNENQKTILKKIKNVKLPNWANTAEKFIQIQKEALESEYVSKYLNKWIDLIFGYKQVKQKEQTPIQLFTKKHPKRFSKTEIEKKQKITNFFPIFFEWENISKYKYFQLTKYEISSNPIILINFQEIPKENKSKFSYKIITMDKEGIIGKYSGDILEKSNEKNRFFQLIRDKKSQKQKGIQNSKQEIIIPNLNINQNKKKNKKKMKNQIEIIFPQDFNNYQECLLIDKDSKYLFCCGFNDNSFKIINVQNYEIIKSISKHQDIVNCLSNDWKYIVTGSKDTTVIVWEIELKENKVKEIAKHIFFEHKKEVKSVAISIEYDIVLSGSIDGKLIFHSLNKGKHIQTITSEDEKPITKIKITKEGDIITFSENSNILRLFTINGFLLRRIQCSENIYSISISEDSKFIITGGEKGKLEIRKIFNLKTIQEFDLNETIYSISIIQKVFLIIGLKNGFIKIGYFTDQNLNQNKK</sequence>
<keyword evidence="6" id="KW-1185">Reference proteome</keyword>
<comment type="caution">
    <text evidence="5">The sequence shown here is derived from an EMBL/GenBank/DDBJ whole genome shotgun (WGS) entry which is preliminary data.</text>
</comment>
<evidence type="ECO:0000313" key="6">
    <source>
        <dbReference type="Proteomes" id="UP001149090"/>
    </source>
</evidence>
<dbReference type="SMART" id="SM00320">
    <property type="entry name" value="WD40"/>
    <property type="match status" value="5"/>
</dbReference>
<feature type="domain" description="BEACH" evidence="4">
    <location>
        <begin position="1"/>
        <end position="153"/>
    </location>
</feature>
<dbReference type="Pfam" id="PF02138">
    <property type="entry name" value="Beach"/>
    <property type="match status" value="1"/>
</dbReference>
<name>A0A9Q0L8V9_ANAIG</name>
<accession>A0A9Q0L8V9</accession>
<dbReference type="SUPFAM" id="SSF81837">
    <property type="entry name" value="BEACH domain"/>
    <property type="match status" value="1"/>
</dbReference>
<protein>
    <submittedName>
        <fullName evidence="5">Beach domain-containing protein</fullName>
    </submittedName>
</protein>
<dbReference type="InterPro" id="IPR019775">
    <property type="entry name" value="WD40_repeat_CS"/>
</dbReference>
<dbReference type="Gene3D" id="2.130.10.10">
    <property type="entry name" value="YVTN repeat-like/Quinoprotein amine dehydrogenase"/>
    <property type="match status" value="1"/>
</dbReference>
<evidence type="ECO:0000256" key="3">
    <source>
        <dbReference type="PROSITE-ProRule" id="PRU00221"/>
    </source>
</evidence>
<evidence type="ECO:0000256" key="1">
    <source>
        <dbReference type="ARBA" id="ARBA00022574"/>
    </source>
</evidence>
<gene>
    <name evidence="5" type="ORF">M0811_12465</name>
</gene>
<dbReference type="PANTHER" id="PTHR13743">
    <property type="entry name" value="BEIGE/BEACH-RELATED"/>
    <property type="match status" value="1"/>
</dbReference>
<dbReference type="GO" id="GO:0019901">
    <property type="term" value="F:protein kinase binding"/>
    <property type="evidence" value="ECO:0007669"/>
    <property type="project" value="TreeGrafter"/>
</dbReference>
<dbReference type="InterPro" id="IPR036372">
    <property type="entry name" value="BEACH_dom_sf"/>
</dbReference>
<dbReference type="Pfam" id="PF20426">
    <property type="entry name" value="NBCH_WD40"/>
    <property type="match status" value="1"/>
</dbReference>
<dbReference type="PROSITE" id="PS50197">
    <property type="entry name" value="BEACH"/>
    <property type="match status" value="1"/>
</dbReference>
<dbReference type="OMA" id="PEWCHEN"/>
<evidence type="ECO:0000313" key="5">
    <source>
        <dbReference type="EMBL" id="KAJ5068238.1"/>
    </source>
</evidence>
<dbReference type="Proteomes" id="UP001149090">
    <property type="component" value="Unassembled WGS sequence"/>
</dbReference>
<dbReference type="InterPro" id="IPR015943">
    <property type="entry name" value="WD40/YVTN_repeat-like_dom_sf"/>
</dbReference>
<dbReference type="PANTHER" id="PTHR13743:SF112">
    <property type="entry name" value="BEACH DOMAIN-CONTAINING PROTEIN"/>
    <property type="match status" value="1"/>
</dbReference>
<dbReference type="InterPro" id="IPR036322">
    <property type="entry name" value="WD40_repeat_dom_sf"/>
</dbReference>
<dbReference type="InterPro" id="IPR050865">
    <property type="entry name" value="BEACH_Domain"/>
</dbReference>
<organism evidence="5 6">
    <name type="scientific">Anaeramoeba ignava</name>
    <name type="common">Anaerobic marine amoeba</name>
    <dbReference type="NCBI Taxonomy" id="1746090"/>
    <lineage>
        <taxon>Eukaryota</taxon>
        <taxon>Metamonada</taxon>
        <taxon>Anaeramoebidae</taxon>
        <taxon>Anaeramoeba</taxon>
    </lineage>
</organism>
<dbReference type="AlphaFoldDB" id="A0A9Q0L8V9"/>
<proteinExistence type="predicted"/>
<dbReference type="InterPro" id="IPR001680">
    <property type="entry name" value="WD40_rpt"/>
</dbReference>
<dbReference type="SMART" id="SM01026">
    <property type="entry name" value="Beach"/>
    <property type="match status" value="1"/>
</dbReference>
<dbReference type="GO" id="GO:0016020">
    <property type="term" value="C:membrane"/>
    <property type="evidence" value="ECO:0007669"/>
    <property type="project" value="TreeGrafter"/>
</dbReference>
<dbReference type="InterPro" id="IPR046851">
    <property type="entry name" value="NBCH_WD40"/>
</dbReference>
<dbReference type="OrthoDB" id="71437at2759"/>
<keyword evidence="2" id="KW-0677">Repeat</keyword>
<keyword evidence="1 3" id="KW-0853">WD repeat</keyword>
<dbReference type="PROSITE" id="PS00678">
    <property type="entry name" value="WD_REPEATS_1"/>
    <property type="match status" value="1"/>
</dbReference>
<dbReference type="SUPFAM" id="SSF50978">
    <property type="entry name" value="WD40 repeat-like"/>
    <property type="match status" value="1"/>
</dbReference>
<dbReference type="InterPro" id="IPR000409">
    <property type="entry name" value="BEACH_dom"/>
</dbReference>
<dbReference type="PROSITE" id="PS50082">
    <property type="entry name" value="WD_REPEATS_2"/>
    <property type="match status" value="1"/>
</dbReference>
<dbReference type="EMBL" id="JAPDFW010000118">
    <property type="protein sequence ID" value="KAJ5068238.1"/>
    <property type="molecule type" value="Genomic_DNA"/>
</dbReference>
<evidence type="ECO:0000259" key="4">
    <source>
        <dbReference type="PROSITE" id="PS50197"/>
    </source>
</evidence>
<dbReference type="GO" id="GO:0008104">
    <property type="term" value="P:intracellular protein localization"/>
    <property type="evidence" value="ECO:0007669"/>
    <property type="project" value="TreeGrafter"/>
</dbReference>